<keyword evidence="2" id="KW-0813">Transport</keyword>
<feature type="transmembrane region" description="Helical" evidence="6">
    <location>
        <begin position="115"/>
        <end position="132"/>
    </location>
</feature>
<reference evidence="8 9" key="1">
    <citation type="submission" date="2020-08" db="EMBL/GenBank/DDBJ databases">
        <title>Sequencing the genomes of 1000 actinobacteria strains.</title>
        <authorList>
            <person name="Klenk H.-P."/>
        </authorList>
    </citation>
    <scope>NUCLEOTIDE SEQUENCE [LARGE SCALE GENOMIC DNA]</scope>
    <source>
        <strain evidence="8 9">DSM 12511</strain>
    </source>
</reference>
<dbReference type="Proteomes" id="UP000537775">
    <property type="component" value="Unassembled WGS sequence"/>
</dbReference>
<keyword evidence="4 6" id="KW-1133">Transmembrane helix</keyword>
<evidence type="ECO:0000256" key="4">
    <source>
        <dbReference type="ARBA" id="ARBA00022989"/>
    </source>
</evidence>
<dbReference type="GO" id="GO:0022857">
    <property type="term" value="F:transmembrane transporter activity"/>
    <property type="evidence" value="ECO:0007669"/>
    <property type="project" value="InterPro"/>
</dbReference>
<sequence length="470" mass="47645">MAASPPRERTGARGVAVVTGLVLATLGATLPQSMTAPVISLTADAYDTTAADASWALTVVLVIAVATTPVIGRLGDRFGARRVLLMLLPIVGAGLAVAAFSPTIGWLIAGRVLQGLGGGVFPLAVAIAPHVVSERRRAAVVGLLTTMLAFAIGFGVLVSGLLVDSIGIRALSWVPFAIIATGGLIVAVTLPHIPRRKGVHIDVPAALALSIGVVAVLLALTEAPRWPIAPLWITLCGAAAVASVVFWLRRERLSPDPLVGAHALRRRSVWASHLTAALLGAALLGSFVLVPVFAEAPWWHEGLSVTVTAAGLLLLPATVAMLAVGPLAGVVRRWLGTRAPVVIGAVIATAGSLLLVLATRSLITVLLGTVLLGAGIAIGTAGLSNVLVDVADDEHVASAIAFNVVARQIGGAVGAAGIATVLSVDERAPDAEAFGAAFLLVAVITGLAVVCSLLIPSARVARARPQPRAG</sequence>
<feature type="transmembrane region" description="Helical" evidence="6">
    <location>
        <begin position="170"/>
        <end position="191"/>
    </location>
</feature>
<evidence type="ECO:0000256" key="5">
    <source>
        <dbReference type="ARBA" id="ARBA00023136"/>
    </source>
</evidence>
<keyword evidence="9" id="KW-1185">Reference proteome</keyword>
<dbReference type="AlphaFoldDB" id="A0A7X0FQE2"/>
<evidence type="ECO:0000256" key="6">
    <source>
        <dbReference type="SAM" id="Phobius"/>
    </source>
</evidence>
<dbReference type="InterPro" id="IPR036259">
    <property type="entry name" value="MFS_trans_sf"/>
</dbReference>
<comment type="subcellular location">
    <subcellularLocation>
        <location evidence="1">Cell membrane</location>
        <topology evidence="1">Multi-pass membrane protein</topology>
    </subcellularLocation>
</comment>
<evidence type="ECO:0000256" key="3">
    <source>
        <dbReference type="ARBA" id="ARBA00022692"/>
    </source>
</evidence>
<dbReference type="InterPro" id="IPR011701">
    <property type="entry name" value="MFS"/>
</dbReference>
<accession>A0A7X0FQE2</accession>
<dbReference type="PROSITE" id="PS50850">
    <property type="entry name" value="MFS"/>
    <property type="match status" value="1"/>
</dbReference>
<dbReference type="GO" id="GO:0005886">
    <property type="term" value="C:plasma membrane"/>
    <property type="evidence" value="ECO:0007669"/>
    <property type="project" value="UniProtKB-SubCell"/>
</dbReference>
<dbReference type="EMBL" id="JACHML010000001">
    <property type="protein sequence ID" value="MBB6391619.1"/>
    <property type="molecule type" value="Genomic_DNA"/>
</dbReference>
<feature type="transmembrane region" description="Helical" evidence="6">
    <location>
        <begin position="400"/>
        <end position="422"/>
    </location>
</feature>
<feature type="transmembrane region" description="Helical" evidence="6">
    <location>
        <begin position="434"/>
        <end position="455"/>
    </location>
</feature>
<name>A0A7X0FQE2_9MICO</name>
<feature type="transmembrane region" description="Helical" evidence="6">
    <location>
        <begin position="226"/>
        <end position="248"/>
    </location>
</feature>
<comment type="caution">
    <text evidence="8">The sequence shown here is derived from an EMBL/GenBank/DDBJ whole genome shotgun (WGS) entry which is preliminary data.</text>
</comment>
<dbReference type="InterPro" id="IPR020846">
    <property type="entry name" value="MFS_dom"/>
</dbReference>
<gene>
    <name evidence="8" type="ORF">HD594_001932</name>
</gene>
<feature type="transmembrane region" description="Helical" evidence="6">
    <location>
        <begin position="53"/>
        <end position="71"/>
    </location>
</feature>
<dbReference type="SUPFAM" id="SSF103473">
    <property type="entry name" value="MFS general substrate transporter"/>
    <property type="match status" value="1"/>
</dbReference>
<evidence type="ECO:0000259" key="7">
    <source>
        <dbReference type="PROSITE" id="PS50850"/>
    </source>
</evidence>
<organism evidence="8 9">
    <name type="scientific">Microbacterium thalassium</name>
    <dbReference type="NCBI Taxonomy" id="362649"/>
    <lineage>
        <taxon>Bacteria</taxon>
        <taxon>Bacillati</taxon>
        <taxon>Actinomycetota</taxon>
        <taxon>Actinomycetes</taxon>
        <taxon>Micrococcales</taxon>
        <taxon>Microbacteriaceae</taxon>
        <taxon>Microbacterium</taxon>
    </lineage>
</organism>
<evidence type="ECO:0000313" key="9">
    <source>
        <dbReference type="Proteomes" id="UP000537775"/>
    </source>
</evidence>
<dbReference type="PANTHER" id="PTHR42718:SF9">
    <property type="entry name" value="MAJOR FACILITATOR SUPERFAMILY MULTIDRUG TRANSPORTER MFSC"/>
    <property type="match status" value="1"/>
</dbReference>
<evidence type="ECO:0000313" key="8">
    <source>
        <dbReference type="EMBL" id="MBB6391619.1"/>
    </source>
</evidence>
<feature type="transmembrane region" description="Helical" evidence="6">
    <location>
        <begin position="83"/>
        <end position="109"/>
    </location>
</feature>
<feature type="transmembrane region" description="Helical" evidence="6">
    <location>
        <begin position="339"/>
        <end position="359"/>
    </location>
</feature>
<keyword evidence="3 6" id="KW-0812">Transmembrane</keyword>
<feature type="transmembrane region" description="Helical" evidence="6">
    <location>
        <begin position="12"/>
        <end position="33"/>
    </location>
</feature>
<dbReference type="Pfam" id="PF07690">
    <property type="entry name" value="MFS_1"/>
    <property type="match status" value="1"/>
</dbReference>
<proteinExistence type="predicted"/>
<feature type="transmembrane region" description="Helical" evidence="6">
    <location>
        <begin position="269"/>
        <end position="293"/>
    </location>
</feature>
<protein>
    <submittedName>
        <fullName evidence="8">MFS family permease</fullName>
    </submittedName>
</protein>
<feature type="transmembrane region" description="Helical" evidence="6">
    <location>
        <begin position="203"/>
        <end position="220"/>
    </location>
</feature>
<feature type="transmembrane region" description="Helical" evidence="6">
    <location>
        <begin position="305"/>
        <end position="327"/>
    </location>
</feature>
<dbReference type="PANTHER" id="PTHR42718">
    <property type="entry name" value="MAJOR FACILITATOR SUPERFAMILY MULTIDRUG TRANSPORTER MFSC"/>
    <property type="match status" value="1"/>
</dbReference>
<evidence type="ECO:0000256" key="1">
    <source>
        <dbReference type="ARBA" id="ARBA00004651"/>
    </source>
</evidence>
<evidence type="ECO:0000256" key="2">
    <source>
        <dbReference type="ARBA" id="ARBA00022448"/>
    </source>
</evidence>
<dbReference type="Gene3D" id="1.20.1250.20">
    <property type="entry name" value="MFS general substrate transporter like domains"/>
    <property type="match status" value="2"/>
</dbReference>
<feature type="domain" description="Major facilitator superfamily (MFS) profile" evidence="7">
    <location>
        <begin position="13"/>
        <end position="460"/>
    </location>
</feature>
<feature type="transmembrane region" description="Helical" evidence="6">
    <location>
        <begin position="365"/>
        <end position="388"/>
    </location>
</feature>
<keyword evidence="5 6" id="KW-0472">Membrane</keyword>
<feature type="transmembrane region" description="Helical" evidence="6">
    <location>
        <begin position="139"/>
        <end position="158"/>
    </location>
</feature>
<dbReference type="RefSeq" id="WP_184750772.1">
    <property type="nucleotide sequence ID" value="NZ_BAAAJR010000006.1"/>
</dbReference>